<name>A0A0G4FCA9_VITBC</name>
<feature type="domain" description="Glycosyltransferase 61 catalytic" evidence="4">
    <location>
        <begin position="377"/>
        <end position="448"/>
    </location>
</feature>
<dbReference type="VEuPathDB" id="CryptoDB:Vbra_15068"/>
<evidence type="ECO:0000256" key="3">
    <source>
        <dbReference type="ARBA" id="ARBA00023180"/>
    </source>
</evidence>
<evidence type="ECO:0000313" key="6">
    <source>
        <dbReference type="Proteomes" id="UP000041254"/>
    </source>
</evidence>
<dbReference type="InterPro" id="IPR007657">
    <property type="entry name" value="Glycosyltransferase_61"/>
</dbReference>
<reference evidence="5 6" key="1">
    <citation type="submission" date="2014-11" db="EMBL/GenBank/DDBJ databases">
        <authorList>
            <person name="Zhu J."/>
            <person name="Qi W."/>
            <person name="Song R."/>
        </authorList>
    </citation>
    <scope>NUCLEOTIDE SEQUENCE [LARGE SCALE GENOMIC DNA]</scope>
</reference>
<dbReference type="InParanoid" id="A0A0G4FCA9"/>
<keyword evidence="6" id="KW-1185">Reference proteome</keyword>
<dbReference type="OMA" id="NICGSAI"/>
<sequence>MSAPSVVSASSPERFIYDEIRQADRTLVKEPGICRYWFGLPFVDRWRGFRVQICQSRHNNGESTLQKTGNSSLTSPVSSINCFLRKGDFPFPRLMCDFVGIKVAVWQYATGGKGWGPPGEDEWEGIDTGCSPDLQLEDPSDMTHSPPSRFLSKLHYQGDPNGHGEVTCNESEWVRHPVLVLERWDPTNNNQFHLDAVGSFIALAVAGVSPFETQFLAIDKQPPGHYVDFWRSVFPSYPPVFLGTSPSPATQRFYEGKLCFSRLAFGAHGGVGLMNLEWQKQAADKVLLRGNSPATFHPLGKGHSNICGSAIMHAFRAHVLTALSLSKDRDTDQVDGGDSSNSTVEVLEERQLSSTTTVAMMDEFVRHRWQWPPGVGNEKELLVSLRESLDKAATTDSRFSGWQIDNFNPGEHRFRDQALMAAAADILVGVHGAGLTLCIYMRNGSAVIEMFGGNRGPGNRQFHTTCAKVGHRRWEMHESLQHVAPEKVWEPVRQAIEQLDALE</sequence>
<dbReference type="Proteomes" id="UP000041254">
    <property type="component" value="Unassembled WGS sequence"/>
</dbReference>
<gene>
    <name evidence="5" type="ORF">Vbra_15068</name>
</gene>
<proteinExistence type="predicted"/>
<protein>
    <recommendedName>
        <fullName evidence="4">Glycosyltransferase 61 catalytic domain-containing protein</fullName>
    </recommendedName>
</protein>
<dbReference type="InterPro" id="IPR049625">
    <property type="entry name" value="Glyco_transf_61_cat"/>
</dbReference>
<evidence type="ECO:0000256" key="2">
    <source>
        <dbReference type="ARBA" id="ARBA00022679"/>
    </source>
</evidence>
<evidence type="ECO:0000259" key="4">
    <source>
        <dbReference type="Pfam" id="PF04577"/>
    </source>
</evidence>
<keyword evidence="1" id="KW-0328">Glycosyltransferase</keyword>
<dbReference type="EMBL" id="CDMY01000405">
    <property type="protein sequence ID" value="CEM10841.1"/>
    <property type="molecule type" value="Genomic_DNA"/>
</dbReference>
<dbReference type="PANTHER" id="PTHR20961">
    <property type="entry name" value="GLYCOSYLTRANSFERASE"/>
    <property type="match status" value="1"/>
</dbReference>
<accession>A0A0G4FCA9</accession>
<keyword evidence="2" id="KW-0808">Transferase</keyword>
<organism evidence="5 6">
    <name type="scientific">Vitrella brassicaformis (strain CCMP3155)</name>
    <dbReference type="NCBI Taxonomy" id="1169540"/>
    <lineage>
        <taxon>Eukaryota</taxon>
        <taxon>Sar</taxon>
        <taxon>Alveolata</taxon>
        <taxon>Colpodellida</taxon>
        <taxon>Vitrellaceae</taxon>
        <taxon>Vitrella</taxon>
    </lineage>
</organism>
<dbReference type="Pfam" id="PF04577">
    <property type="entry name" value="Glyco_transf_61"/>
    <property type="match status" value="1"/>
</dbReference>
<evidence type="ECO:0000313" key="5">
    <source>
        <dbReference type="EMBL" id="CEM10841.1"/>
    </source>
</evidence>
<dbReference type="PhylomeDB" id="A0A0G4FCA9"/>
<keyword evidence="3" id="KW-0325">Glycoprotein</keyword>
<dbReference type="AlphaFoldDB" id="A0A0G4FCA9"/>
<dbReference type="GO" id="GO:0016757">
    <property type="term" value="F:glycosyltransferase activity"/>
    <property type="evidence" value="ECO:0007669"/>
    <property type="project" value="UniProtKB-KW"/>
</dbReference>
<dbReference type="OrthoDB" id="1892506at2759"/>
<evidence type="ECO:0000256" key="1">
    <source>
        <dbReference type="ARBA" id="ARBA00022676"/>
    </source>
</evidence>